<dbReference type="AlphaFoldDB" id="A0A8J6M3R4"/>
<dbReference type="NCBIfam" id="TIGR03010">
    <property type="entry name" value="sulf_tusC_dsrF"/>
    <property type="match status" value="1"/>
</dbReference>
<dbReference type="EMBL" id="JACNEP010000024">
    <property type="protein sequence ID" value="MBC3767753.1"/>
    <property type="molecule type" value="Genomic_DNA"/>
</dbReference>
<dbReference type="SUPFAM" id="SSF75169">
    <property type="entry name" value="DsrEFH-like"/>
    <property type="match status" value="1"/>
</dbReference>
<reference evidence="2" key="1">
    <citation type="journal article" date="2018" name="Int. J. Syst. Evol. Microbiol.">
        <title>Neptunicella marina gen. nov., sp. nov., isolated from surface seawater.</title>
        <authorList>
            <person name="Liu X."/>
            <person name="Lai Q."/>
            <person name="Du Y."/>
            <person name="Zhang X."/>
            <person name="Liu Z."/>
            <person name="Sun F."/>
            <person name="Shao Z."/>
        </authorList>
    </citation>
    <scope>NUCLEOTIDE SEQUENCE</scope>
    <source>
        <strain evidence="2">S27-2</strain>
    </source>
</reference>
<dbReference type="InterPro" id="IPR017462">
    <property type="entry name" value="Sulphur_relay_TusC/DsrF"/>
</dbReference>
<sequence>MADSIAIISSSAPYSSAKAQDALELCMVHGTYGQQCALFIQGDGVFQLLSGQDATQTGRKAFHKTFAALPFYDVDDVFICAESLTQRGILLDSLVISPQVLNAQQWQNKLAQFDVILRF</sequence>
<dbReference type="PANTHER" id="PTHR38780:SF1">
    <property type="entry name" value="PROTEIN TUSC"/>
    <property type="match status" value="1"/>
</dbReference>
<dbReference type="NCBIfam" id="NF001238">
    <property type="entry name" value="PRK00211.1"/>
    <property type="match status" value="1"/>
</dbReference>
<dbReference type="RefSeq" id="WP_186508388.1">
    <property type="nucleotide sequence ID" value="NZ_JACNEP010000024.1"/>
</dbReference>
<comment type="caution">
    <text evidence="2">The sequence shown here is derived from an EMBL/GenBank/DDBJ whole genome shotgun (WGS) entry which is preliminary data.</text>
</comment>
<evidence type="ECO:0000313" key="2">
    <source>
        <dbReference type="EMBL" id="MBC3767753.1"/>
    </source>
</evidence>
<reference evidence="2" key="2">
    <citation type="submission" date="2020-08" db="EMBL/GenBank/DDBJ databases">
        <authorList>
            <person name="Lai Q."/>
        </authorList>
    </citation>
    <scope>NUCLEOTIDE SEQUENCE</scope>
    <source>
        <strain evidence="2">S27-2</strain>
    </source>
</reference>
<organism evidence="2 3">
    <name type="scientific">Neptunicella marina</name>
    <dbReference type="NCBI Taxonomy" id="2125989"/>
    <lineage>
        <taxon>Bacteria</taxon>
        <taxon>Pseudomonadati</taxon>
        <taxon>Pseudomonadota</taxon>
        <taxon>Gammaproteobacteria</taxon>
        <taxon>Alteromonadales</taxon>
        <taxon>Alteromonadaceae</taxon>
        <taxon>Neptunicella</taxon>
    </lineage>
</organism>
<name>A0A8J6M3R4_9ALTE</name>
<keyword evidence="3" id="KW-1185">Reference proteome</keyword>
<accession>A0A8J6M3R4</accession>
<dbReference type="PANTHER" id="PTHR38780">
    <property type="entry name" value="PROTEIN TUSC"/>
    <property type="match status" value="1"/>
</dbReference>
<dbReference type="Pfam" id="PF02635">
    <property type="entry name" value="DsrE"/>
    <property type="match status" value="1"/>
</dbReference>
<gene>
    <name evidence="2" type="primary">tusC</name>
    <name evidence="2" type="ORF">H8B19_17885</name>
</gene>
<dbReference type="InterPro" id="IPR027396">
    <property type="entry name" value="DsrEFH-like"/>
</dbReference>
<dbReference type="Gene3D" id="3.40.1260.10">
    <property type="entry name" value="DsrEFH-like"/>
    <property type="match status" value="1"/>
</dbReference>
<evidence type="ECO:0000256" key="1">
    <source>
        <dbReference type="ARBA" id="ARBA00005996"/>
    </source>
</evidence>
<comment type="similarity">
    <text evidence="1">Belongs to the DsrF/TusC family.</text>
</comment>
<protein>
    <submittedName>
        <fullName evidence="2">Sulfurtransferase complex subunit TusC</fullName>
    </submittedName>
</protein>
<dbReference type="Proteomes" id="UP000601768">
    <property type="component" value="Unassembled WGS sequence"/>
</dbReference>
<proteinExistence type="inferred from homology"/>
<evidence type="ECO:0000313" key="3">
    <source>
        <dbReference type="Proteomes" id="UP000601768"/>
    </source>
</evidence>
<dbReference type="InterPro" id="IPR003787">
    <property type="entry name" value="Sulphur_relay_DsrE/F-like"/>
</dbReference>